<feature type="compositionally biased region" description="Basic and acidic residues" evidence="1">
    <location>
        <begin position="61"/>
        <end position="78"/>
    </location>
</feature>
<feature type="compositionally biased region" description="Basic and acidic residues" evidence="1">
    <location>
        <begin position="252"/>
        <end position="268"/>
    </location>
</feature>
<feature type="compositionally biased region" description="Basic and acidic residues" evidence="1">
    <location>
        <begin position="162"/>
        <end position="215"/>
    </location>
</feature>
<dbReference type="Proteomes" id="UP000245119">
    <property type="component" value="Linkage Group LG9"/>
</dbReference>
<organism evidence="2 3">
    <name type="scientific">Pomacea canaliculata</name>
    <name type="common">Golden apple snail</name>
    <dbReference type="NCBI Taxonomy" id="400727"/>
    <lineage>
        <taxon>Eukaryota</taxon>
        <taxon>Metazoa</taxon>
        <taxon>Spiralia</taxon>
        <taxon>Lophotrochozoa</taxon>
        <taxon>Mollusca</taxon>
        <taxon>Gastropoda</taxon>
        <taxon>Caenogastropoda</taxon>
        <taxon>Architaenioglossa</taxon>
        <taxon>Ampullarioidea</taxon>
        <taxon>Ampullariidae</taxon>
        <taxon>Pomacea</taxon>
    </lineage>
</organism>
<protein>
    <submittedName>
        <fullName evidence="2">Uncharacterized protein</fullName>
    </submittedName>
</protein>
<feature type="compositionally biased region" description="Basic and acidic residues" evidence="1">
    <location>
        <begin position="115"/>
        <end position="125"/>
    </location>
</feature>
<comment type="caution">
    <text evidence="2">The sequence shown here is derived from an EMBL/GenBank/DDBJ whole genome shotgun (WGS) entry which is preliminary data.</text>
</comment>
<feature type="region of interest" description="Disordered" evidence="1">
    <location>
        <begin position="1"/>
        <end position="78"/>
    </location>
</feature>
<proteinExistence type="predicted"/>
<feature type="compositionally biased region" description="Basic residues" evidence="1">
    <location>
        <begin position="39"/>
        <end position="48"/>
    </location>
</feature>
<accession>A0A2T7NSA6</accession>
<evidence type="ECO:0000313" key="2">
    <source>
        <dbReference type="EMBL" id="PVD24055.1"/>
    </source>
</evidence>
<evidence type="ECO:0000256" key="1">
    <source>
        <dbReference type="SAM" id="MobiDB-lite"/>
    </source>
</evidence>
<sequence length="337" mass="38063">MHTCGKRGSFKTPKSNHDQDEENSPEAEALLSQNEDKKPLHHGAKPGKSKSDLSYSTEVSFKSDRNDERKDDEMSVVVEHEDAEGKIISPMTVKDIVYRIESTQCIPQTSSAMTEEGRKDKEKIKRINVPLKPARSEKGMEGTEERKEKESSEAESETISNDDIKAKLTHKRTEDMDERKETNNEKANFEMEEKDITEIKLGTEDKKDTRQKQDLIQETMVAKVEQKDKLETNSEVENAQELEAEAMGEQTPDTRAETVQTSEEKENGSNENDDYETTSDADRSRNAEGAVDVDMLDGARSTGQNLVYTDLSLPEHSQDAAIKRLQDARRGLNPHTQ</sequence>
<name>A0A2T7NSA6_POMCA</name>
<dbReference type="AlphaFoldDB" id="A0A2T7NSA6"/>
<gene>
    <name evidence="2" type="ORF">C0Q70_14525</name>
</gene>
<feature type="region of interest" description="Disordered" evidence="1">
    <location>
        <begin position="109"/>
        <end position="337"/>
    </location>
</feature>
<keyword evidence="3" id="KW-1185">Reference proteome</keyword>
<feature type="compositionally biased region" description="Basic and acidic residues" evidence="1">
    <location>
        <begin position="134"/>
        <end position="152"/>
    </location>
</feature>
<dbReference type="EMBL" id="PZQS01000009">
    <property type="protein sequence ID" value="PVD24055.1"/>
    <property type="molecule type" value="Genomic_DNA"/>
</dbReference>
<feature type="compositionally biased region" description="Basic and acidic residues" evidence="1">
    <location>
        <begin position="316"/>
        <end position="330"/>
    </location>
</feature>
<evidence type="ECO:0000313" key="3">
    <source>
        <dbReference type="Proteomes" id="UP000245119"/>
    </source>
</evidence>
<reference evidence="2 3" key="1">
    <citation type="submission" date="2018-04" db="EMBL/GenBank/DDBJ databases">
        <title>The genome of golden apple snail Pomacea canaliculata provides insight into stress tolerance and invasive adaptation.</title>
        <authorList>
            <person name="Liu C."/>
            <person name="Liu B."/>
            <person name="Ren Y."/>
            <person name="Zhang Y."/>
            <person name="Wang H."/>
            <person name="Li S."/>
            <person name="Jiang F."/>
            <person name="Yin L."/>
            <person name="Zhang G."/>
            <person name="Qian W."/>
            <person name="Fan W."/>
        </authorList>
    </citation>
    <scope>NUCLEOTIDE SEQUENCE [LARGE SCALE GENOMIC DNA]</scope>
    <source>
        <strain evidence="2">SZHN2017</strain>
        <tissue evidence="2">Muscle</tissue>
    </source>
</reference>